<dbReference type="Gene3D" id="3.40.50.150">
    <property type="entry name" value="Vaccinia Virus protein VP39"/>
    <property type="match status" value="1"/>
</dbReference>
<protein>
    <recommendedName>
        <fullName evidence="3">Histidine-specific methyltransferase SAM-dependent domain-containing protein</fullName>
    </recommendedName>
</protein>
<dbReference type="AlphaFoldDB" id="A0A166ITI1"/>
<dbReference type="Pfam" id="PF10017">
    <property type="entry name" value="Methyltransf_33"/>
    <property type="match status" value="1"/>
</dbReference>
<dbReference type="PANTHER" id="PTHR43397:SF1">
    <property type="entry name" value="ERGOTHIONEINE BIOSYNTHESIS PROTEIN 1"/>
    <property type="match status" value="1"/>
</dbReference>
<evidence type="ECO:0000313" key="4">
    <source>
        <dbReference type="EMBL" id="KZL48826.1"/>
    </source>
</evidence>
<evidence type="ECO:0000259" key="3">
    <source>
        <dbReference type="Pfam" id="PF10017"/>
    </source>
</evidence>
<keyword evidence="2" id="KW-0808">Transferase</keyword>
<name>A0A166ITI1_NODSP</name>
<dbReference type="InterPro" id="IPR051128">
    <property type="entry name" value="EgtD_Methyltrsf_superfamily"/>
</dbReference>
<dbReference type="GO" id="GO:0032259">
    <property type="term" value="P:methylation"/>
    <property type="evidence" value="ECO:0007669"/>
    <property type="project" value="UniProtKB-KW"/>
</dbReference>
<dbReference type="PANTHER" id="PTHR43397">
    <property type="entry name" value="ERGOTHIONEINE BIOSYNTHESIS PROTEIN 1"/>
    <property type="match status" value="1"/>
</dbReference>
<dbReference type="InterPro" id="IPR019257">
    <property type="entry name" value="MeTrfase_dom"/>
</dbReference>
<dbReference type="GO" id="GO:0008168">
    <property type="term" value="F:methyltransferase activity"/>
    <property type="evidence" value="ECO:0007669"/>
    <property type="project" value="UniProtKB-KW"/>
</dbReference>
<keyword evidence="1" id="KW-0489">Methyltransferase</keyword>
<reference evidence="4 5" key="1">
    <citation type="submission" date="2016-04" db="EMBL/GenBank/DDBJ databases">
        <title>Draft Genome Assembly of the Bloom-forming Cyanobacterium Nodularia spumigena Strain CENA596 in Shrimp Production Ponds.</title>
        <authorList>
            <person name="Popin R.V."/>
            <person name="Rigonato J."/>
            <person name="Abreu V.A."/>
            <person name="Andreote A.P."/>
            <person name="Silveira S.B."/>
            <person name="Odebrecht C."/>
            <person name="Fiore M.F."/>
        </authorList>
    </citation>
    <scope>NUCLEOTIDE SEQUENCE [LARGE SCALE GENOMIC DNA]</scope>
    <source>
        <strain evidence="4 5">CENA596</strain>
    </source>
</reference>
<evidence type="ECO:0000313" key="5">
    <source>
        <dbReference type="Proteomes" id="UP000076555"/>
    </source>
</evidence>
<organism evidence="4 5">
    <name type="scientific">Nodularia spumigena CENA596</name>
    <dbReference type="NCBI Taxonomy" id="1819295"/>
    <lineage>
        <taxon>Bacteria</taxon>
        <taxon>Bacillati</taxon>
        <taxon>Cyanobacteriota</taxon>
        <taxon>Cyanophyceae</taxon>
        <taxon>Nostocales</taxon>
        <taxon>Nodulariaceae</taxon>
        <taxon>Nodularia</taxon>
    </lineage>
</organism>
<dbReference type="InterPro" id="IPR029063">
    <property type="entry name" value="SAM-dependent_MTases_sf"/>
</dbReference>
<proteinExistence type="predicted"/>
<evidence type="ECO:0000256" key="2">
    <source>
        <dbReference type="ARBA" id="ARBA00022679"/>
    </source>
</evidence>
<dbReference type="EMBL" id="LWAJ01000218">
    <property type="protein sequence ID" value="KZL48826.1"/>
    <property type="molecule type" value="Genomic_DNA"/>
</dbReference>
<accession>A0A166ITI1</accession>
<comment type="caution">
    <text evidence="4">The sequence shown here is derived from an EMBL/GenBank/DDBJ whole genome shotgun (WGS) entry which is preliminary data.</text>
</comment>
<evidence type="ECO:0000256" key="1">
    <source>
        <dbReference type="ARBA" id="ARBA00022603"/>
    </source>
</evidence>
<dbReference type="OrthoDB" id="516311at2"/>
<sequence>MLEKFEKVYVHPSQFSERVYQDYLSGFSLKQINHKFHYDSFKQSQKWLKIHEQFSPARQDDNCIDAYAKCFQQTAEILDSVAVPQEHSSSLNLISLGCGGGEKDKLLVSHIFNIERALTYYPVDVSLSLAIISAQNVRATFANLPVQPVVCDLLQSNDLISLINDKEKETRNIITFFGMIPNFSPDEILPILSNFLERGDLLLFSANLAPSSDYLQGIQKVFPQYDNELTKEWLITVLLDAGVEREDGTIQFQIEQDSQNQQFQRIAAYFDLKKDVTFKLEDELIEWKNGERIRLFFSYRYTTPMIKEMLKSYGIDVLNYWEPASQEEGVYLCQKV</sequence>
<dbReference type="RefSeq" id="WP_063873627.1">
    <property type="nucleotide sequence ID" value="NZ_CAWMRI010000218.1"/>
</dbReference>
<gene>
    <name evidence="4" type="ORF">A2T98_15990</name>
</gene>
<feature type="domain" description="Histidine-specific methyltransferase SAM-dependent" evidence="3">
    <location>
        <begin position="26"/>
        <end position="335"/>
    </location>
</feature>
<dbReference type="Proteomes" id="UP000076555">
    <property type="component" value="Unassembled WGS sequence"/>
</dbReference>